<proteinExistence type="predicted"/>
<comment type="caution">
    <text evidence="2">The sequence shown here is derived from an EMBL/GenBank/DDBJ whole genome shotgun (WGS) entry which is preliminary data.</text>
</comment>
<dbReference type="InParanoid" id="A0A3R7CDE4"/>
<feature type="compositionally biased region" description="Basic residues" evidence="1">
    <location>
        <begin position="68"/>
        <end position="79"/>
    </location>
</feature>
<dbReference type="EMBL" id="NIRI02000042">
    <property type="protein sequence ID" value="KAG5446990.1"/>
    <property type="molecule type" value="Genomic_DNA"/>
</dbReference>
<dbReference type="AlphaFoldDB" id="A0A3R7CDE4"/>
<evidence type="ECO:0000256" key="1">
    <source>
        <dbReference type="SAM" id="MobiDB-lite"/>
    </source>
</evidence>
<dbReference type="OrthoDB" id="10445874at2759"/>
<feature type="region of interest" description="Disordered" evidence="1">
    <location>
        <begin position="65"/>
        <end position="93"/>
    </location>
</feature>
<keyword evidence="3" id="KW-1185">Reference proteome</keyword>
<reference evidence="2 3" key="1">
    <citation type="journal article" date="2018" name="Biotechnol. Adv.">
        <title>Improved genomic resources and new bioinformatic workflow for the carcinogenic parasite Clonorchis sinensis: Biotechnological implications.</title>
        <authorList>
            <person name="Wang D."/>
            <person name="Korhonen P.K."/>
            <person name="Gasser R.B."/>
            <person name="Young N.D."/>
        </authorList>
    </citation>
    <scope>NUCLEOTIDE SEQUENCE [LARGE SCALE GENOMIC DNA]</scope>
    <source>
        <strain evidence="2">Cs-k2</strain>
    </source>
</reference>
<dbReference type="Proteomes" id="UP000286415">
    <property type="component" value="Unassembled WGS sequence"/>
</dbReference>
<reference evidence="2 3" key="2">
    <citation type="journal article" date="2021" name="Genomics">
        <title>High-quality reference genome for Clonorchis sinensis.</title>
        <authorList>
            <person name="Young N.D."/>
            <person name="Stroehlein A.J."/>
            <person name="Kinkar L."/>
            <person name="Wang T."/>
            <person name="Sohn W.M."/>
            <person name="Chang B.C.H."/>
            <person name="Kaur P."/>
            <person name="Weisz D."/>
            <person name="Dudchenko O."/>
            <person name="Aiden E.L."/>
            <person name="Korhonen P.K."/>
            <person name="Gasser R.B."/>
        </authorList>
    </citation>
    <scope>NUCLEOTIDE SEQUENCE [LARGE SCALE GENOMIC DNA]</scope>
    <source>
        <strain evidence="2">Cs-k2</strain>
    </source>
</reference>
<accession>A0A3R7CDE4</accession>
<protein>
    <submittedName>
        <fullName evidence="2">Uncharacterized protein</fullName>
    </submittedName>
</protein>
<name>A0A3R7CDE4_CLOSI</name>
<organism evidence="2 3">
    <name type="scientific">Clonorchis sinensis</name>
    <name type="common">Chinese liver fluke</name>
    <dbReference type="NCBI Taxonomy" id="79923"/>
    <lineage>
        <taxon>Eukaryota</taxon>
        <taxon>Metazoa</taxon>
        <taxon>Spiralia</taxon>
        <taxon>Lophotrochozoa</taxon>
        <taxon>Platyhelminthes</taxon>
        <taxon>Trematoda</taxon>
        <taxon>Digenea</taxon>
        <taxon>Opisthorchiida</taxon>
        <taxon>Opisthorchiata</taxon>
        <taxon>Opisthorchiidae</taxon>
        <taxon>Clonorchis</taxon>
    </lineage>
</organism>
<evidence type="ECO:0000313" key="2">
    <source>
        <dbReference type="EMBL" id="KAG5446990.1"/>
    </source>
</evidence>
<gene>
    <name evidence="2" type="ORF">CSKR_113977</name>
</gene>
<sequence length="93" mass="10469">MQIRKDCECNALDGDKLRICFALFHEQKAALVEYYGNSLSAFSCNTLSAPNCHATRRKHEGWDTVRLPKPRQGKSRGRSGVRTTDLPVSKFAL</sequence>
<evidence type="ECO:0000313" key="3">
    <source>
        <dbReference type="Proteomes" id="UP000286415"/>
    </source>
</evidence>